<dbReference type="EMBL" id="JAVRRG010000056">
    <property type="protein sequence ID" value="KAK5092540.1"/>
    <property type="molecule type" value="Genomic_DNA"/>
</dbReference>
<evidence type="ECO:0000256" key="2">
    <source>
        <dbReference type="ARBA" id="ARBA00008089"/>
    </source>
</evidence>
<feature type="region of interest" description="Disordered" evidence="8">
    <location>
        <begin position="103"/>
        <end position="123"/>
    </location>
</feature>
<evidence type="ECO:0000256" key="7">
    <source>
        <dbReference type="RuleBase" id="RU364145"/>
    </source>
</evidence>
<dbReference type="InterPro" id="IPR011425">
    <property type="entry name" value="Med9"/>
</dbReference>
<proteinExistence type="inferred from homology"/>
<comment type="caution">
    <text evidence="9">The sequence shown here is derived from an EMBL/GenBank/DDBJ whole genome shotgun (WGS) entry which is preliminary data.</text>
</comment>
<comment type="subcellular location">
    <subcellularLocation>
        <location evidence="1 7">Nucleus</location>
    </subcellularLocation>
</comment>
<evidence type="ECO:0000256" key="5">
    <source>
        <dbReference type="ARBA" id="ARBA00023163"/>
    </source>
</evidence>
<accession>A0ABR0K9X1</accession>
<keyword evidence="6 7" id="KW-0539">Nucleus</keyword>
<comment type="subunit">
    <text evidence="7">Component of the Mediator complex.</text>
</comment>
<keyword evidence="5 7" id="KW-0804">Transcription</keyword>
<evidence type="ECO:0000256" key="3">
    <source>
        <dbReference type="ARBA" id="ARBA00023015"/>
    </source>
</evidence>
<feature type="region of interest" description="Disordered" evidence="8">
    <location>
        <begin position="1"/>
        <end position="22"/>
    </location>
</feature>
<evidence type="ECO:0000256" key="4">
    <source>
        <dbReference type="ARBA" id="ARBA00023159"/>
    </source>
</evidence>
<feature type="compositionally biased region" description="Low complexity" evidence="8">
    <location>
        <begin position="111"/>
        <end position="120"/>
    </location>
</feature>
<reference evidence="9 10" key="1">
    <citation type="submission" date="2023-08" db="EMBL/GenBank/DDBJ databases">
        <title>Black Yeasts Isolated from many extreme environments.</title>
        <authorList>
            <person name="Coleine C."/>
            <person name="Stajich J.E."/>
            <person name="Selbmann L."/>
        </authorList>
    </citation>
    <scope>NUCLEOTIDE SEQUENCE [LARGE SCALE GENOMIC DNA]</scope>
    <source>
        <strain evidence="9 10">CCFEE 5885</strain>
    </source>
</reference>
<evidence type="ECO:0000313" key="10">
    <source>
        <dbReference type="Proteomes" id="UP001345013"/>
    </source>
</evidence>
<feature type="compositionally biased region" description="Polar residues" evidence="8">
    <location>
        <begin position="8"/>
        <end position="20"/>
    </location>
</feature>
<organism evidence="9 10">
    <name type="scientific">Lithohypha guttulata</name>
    <dbReference type="NCBI Taxonomy" id="1690604"/>
    <lineage>
        <taxon>Eukaryota</taxon>
        <taxon>Fungi</taxon>
        <taxon>Dikarya</taxon>
        <taxon>Ascomycota</taxon>
        <taxon>Pezizomycotina</taxon>
        <taxon>Eurotiomycetes</taxon>
        <taxon>Chaetothyriomycetidae</taxon>
        <taxon>Chaetothyriales</taxon>
        <taxon>Trichomeriaceae</taxon>
        <taxon>Lithohypha</taxon>
    </lineage>
</organism>
<keyword evidence="4 7" id="KW-0010">Activator</keyword>
<dbReference type="Pfam" id="PF07544">
    <property type="entry name" value="Med9"/>
    <property type="match status" value="1"/>
</dbReference>
<name>A0ABR0K9X1_9EURO</name>
<comment type="function">
    <text evidence="7">Component of the Mediator complex, a coactivator involved in the regulated transcription of nearly all RNA polymerase II-dependent genes. Mediator functions as a bridge to convey information from gene-specific regulatory proteins to the basal RNA polymerase II transcription machinery. Mediator is recruited to promoters by direct interactions with regulatory proteins and serves as a scaffold for the assembly of a functional preinitiation complex with RNA polymerase II and the general transcription factors.</text>
</comment>
<comment type="similarity">
    <text evidence="2 7">Belongs to the Mediator complex subunit 9 family.</text>
</comment>
<keyword evidence="10" id="KW-1185">Reference proteome</keyword>
<dbReference type="Proteomes" id="UP001345013">
    <property type="component" value="Unassembled WGS sequence"/>
</dbReference>
<keyword evidence="3 7" id="KW-0805">Transcription regulation</keyword>
<sequence>MPALTPPQIKTQASTPNIANVPSPLVASDHALQSTESSSTYPDPSIFTFLPDLYILISRLGELKNAPQATVNGSAPGIQIQQGDAAHRDNNSGGIHNLTQTISRESHHSNRSGSGSSGENASIDVRDLPAHIYKIRQRIAEAKEYVSEIPDVDRSIEDQEAEMRELRVRCAGLRGRLGELGGIARDGNKCDTVIGGGSKK</sequence>
<evidence type="ECO:0000256" key="8">
    <source>
        <dbReference type="SAM" id="MobiDB-lite"/>
    </source>
</evidence>
<evidence type="ECO:0000256" key="6">
    <source>
        <dbReference type="ARBA" id="ARBA00023242"/>
    </source>
</evidence>
<evidence type="ECO:0000256" key="1">
    <source>
        <dbReference type="ARBA" id="ARBA00004123"/>
    </source>
</evidence>
<gene>
    <name evidence="7" type="primary">MED9</name>
    <name evidence="9" type="ORF">LTR24_005118</name>
</gene>
<evidence type="ECO:0000313" key="9">
    <source>
        <dbReference type="EMBL" id="KAK5092540.1"/>
    </source>
</evidence>
<protein>
    <recommendedName>
        <fullName evidence="7">Mediator of RNA polymerase II transcription subunit 9</fullName>
    </recommendedName>
    <alternativeName>
        <fullName evidence="7">Mediator complex subunit 9</fullName>
    </alternativeName>
</protein>